<evidence type="ECO:0000256" key="1">
    <source>
        <dbReference type="SAM" id="MobiDB-lite"/>
    </source>
</evidence>
<evidence type="ECO:0000313" key="3">
    <source>
        <dbReference type="Proteomes" id="UP000288805"/>
    </source>
</evidence>
<protein>
    <submittedName>
        <fullName evidence="2">Uncharacterized protein</fullName>
    </submittedName>
</protein>
<dbReference type="EMBL" id="QGNW01000173">
    <property type="protein sequence ID" value="RVW88490.1"/>
    <property type="molecule type" value="Genomic_DNA"/>
</dbReference>
<proteinExistence type="predicted"/>
<evidence type="ECO:0000313" key="2">
    <source>
        <dbReference type="EMBL" id="RVW88490.1"/>
    </source>
</evidence>
<feature type="region of interest" description="Disordered" evidence="1">
    <location>
        <begin position="1"/>
        <end position="65"/>
    </location>
</feature>
<dbReference type="Proteomes" id="UP000288805">
    <property type="component" value="Unassembled WGS sequence"/>
</dbReference>
<name>A0A438HVR6_VITVI</name>
<comment type="caution">
    <text evidence="2">The sequence shown here is derived from an EMBL/GenBank/DDBJ whole genome shotgun (WGS) entry which is preliminary data.</text>
</comment>
<organism evidence="2 3">
    <name type="scientific">Vitis vinifera</name>
    <name type="common">Grape</name>
    <dbReference type="NCBI Taxonomy" id="29760"/>
    <lineage>
        <taxon>Eukaryota</taxon>
        <taxon>Viridiplantae</taxon>
        <taxon>Streptophyta</taxon>
        <taxon>Embryophyta</taxon>
        <taxon>Tracheophyta</taxon>
        <taxon>Spermatophyta</taxon>
        <taxon>Magnoliopsida</taxon>
        <taxon>eudicotyledons</taxon>
        <taxon>Gunneridae</taxon>
        <taxon>Pentapetalae</taxon>
        <taxon>rosids</taxon>
        <taxon>Vitales</taxon>
        <taxon>Vitaceae</taxon>
        <taxon>Viteae</taxon>
        <taxon>Vitis</taxon>
    </lineage>
</organism>
<gene>
    <name evidence="2" type="ORF">CK203_043845</name>
</gene>
<reference evidence="2 3" key="1">
    <citation type="journal article" date="2018" name="PLoS Genet.">
        <title>Population sequencing reveals clonal diversity and ancestral inbreeding in the grapevine cultivar Chardonnay.</title>
        <authorList>
            <person name="Roach M.J."/>
            <person name="Johnson D.L."/>
            <person name="Bohlmann J."/>
            <person name="van Vuuren H.J."/>
            <person name="Jones S.J."/>
            <person name="Pretorius I.S."/>
            <person name="Schmidt S.A."/>
            <person name="Borneman A.R."/>
        </authorList>
    </citation>
    <scope>NUCLEOTIDE SEQUENCE [LARGE SCALE GENOMIC DNA]</scope>
    <source>
        <strain evidence="3">cv. Chardonnay</strain>
        <tissue evidence="2">Leaf</tissue>
    </source>
</reference>
<dbReference type="AlphaFoldDB" id="A0A438HVR6"/>
<sequence length="65" mass="7007">MGIWSPPEHDMPGPSEPTAPSQEAILVEQTMPHEKTTTAKIETPIQSTQTTTTKPSSPHDPPTTT</sequence>
<feature type="compositionally biased region" description="Low complexity" evidence="1">
    <location>
        <begin position="43"/>
        <end position="56"/>
    </location>
</feature>
<accession>A0A438HVR6</accession>